<organism evidence="1 2">
    <name type="scientific">Bacteroides caccae</name>
    <dbReference type="NCBI Taxonomy" id="47678"/>
    <lineage>
        <taxon>Bacteria</taxon>
        <taxon>Pseudomonadati</taxon>
        <taxon>Bacteroidota</taxon>
        <taxon>Bacteroidia</taxon>
        <taxon>Bacteroidales</taxon>
        <taxon>Bacteroidaceae</taxon>
        <taxon>Bacteroides</taxon>
    </lineage>
</organism>
<dbReference type="STRING" id="47678.ERS852494_03722"/>
<accession>A0A174SWM3</accession>
<dbReference type="Proteomes" id="UP000095657">
    <property type="component" value="Unassembled WGS sequence"/>
</dbReference>
<proteinExistence type="predicted"/>
<dbReference type="EMBL" id="CZAI01000010">
    <property type="protein sequence ID" value="CUQ02123.1"/>
    <property type="molecule type" value="Genomic_DNA"/>
</dbReference>
<gene>
    <name evidence="1" type="ORF">ERS852494_03722</name>
</gene>
<evidence type="ECO:0000313" key="1">
    <source>
        <dbReference type="EMBL" id="CUQ02123.1"/>
    </source>
</evidence>
<sequence length="43" mass="5072">MTLYEYTCYDLTGYRNTGREVRAKDTHDLLTFRRARGTGELVK</sequence>
<protein>
    <submittedName>
        <fullName evidence="1">Uncharacterized protein</fullName>
    </submittedName>
</protein>
<reference evidence="1 2" key="1">
    <citation type="submission" date="2015-09" db="EMBL/GenBank/DDBJ databases">
        <authorList>
            <consortium name="Pathogen Informatics"/>
        </authorList>
    </citation>
    <scope>NUCLEOTIDE SEQUENCE [LARGE SCALE GENOMIC DNA]</scope>
    <source>
        <strain evidence="1 2">2789STDY5834880</strain>
    </source>
</reference>
<evidence type="ECO:0000313" key="2">
    <source>
        <dbReference type="Proteomes" id="UP000095657"/>
    </source>
</evidence>
<dbReference type="AlphaFoldDB" id="A0A174SWM3"/>
<name>A0A174SWM3_9BACE</name>